<evidence type="ECO:0000313" key="3">
    <source>
        <dbReference type="Proteomes" id="UP000054324"/>
    </source>
</evidence>
<evidence type="ECO:0000313" key="2">
    <source>
        <dbReference type="EMBL" id="KER20544.1"/>
    </source>
</evidence>
<feature type="compositionally biased region" description="Polar residues" evidence="1">
    <location>
        <begin position="421"/>
        <end position="433"/>
    </location>
</feature>
<accession>A0A074ZZE0</accession>
<dbReference type="EMBL" id="KL597045">
    <property type="protein sequence ID" value="KER20544.1"/>
    <property type="molecule type" value="Genomic_DNA"/>
</dbReference>
<dbReference type="KEGG" id="ovi:T265_10931"/>
<organism evidence="2 3">
    <name type="scientific">Opisthorchis viverrini</name>
    <name type="common">Southeast Asian liver fluke</name>
    <dbReference type="NCBI Taxonomy" id="6198"/>
    <lineage>
        <taxon>Eukaryota</taxon>
        <taxon>Metazoa</taxon>
        <taxon>Spiralia</taxon>
        <taxon>Lophotrochozoa</taxon>
        <taxon>Platyhelminthes</taxon>
        <taxon>Trematoda</taxon>
        <taxon>Digenea</taxon>
        <taxon>Opisthorchiida</taxon>
        <taxon>Opisthorchiata</taxon>
        <taxon>Opisthorchiidae</taxon>
        <taxon>Opisthorchis</taxon>
    </lineage>
</organism>
<proteinExistence type="predicted"/>
<dbReference type="GeneID" id="20325099"/>
<keyword evidence="3" id="KW-1185">Reference proteome</keyword>
<reference evidence="2 3" key="1">
    <citation type="submission" date="2013-11" db="EMBL/GenBank/DDBJ databases">
        <title>Opisthorchis viverrini - life in the bile duct.</title>
        <authorList>
            <person name="Young N.D."/>
            <person name="Nagarajan N."/>
            <person name="Lin S.J."/>
            <person name="Korhonen P.K."/>
            <person name="Jex A.R."/>
            <person name="Hall R.S."/>
            <person name="Safavi-Hemami H."/>
            <person name="Kaewkong W."/>
            <person name="Bertrand D."/>
            <person name="Gao S."/>
            <person name="Seet Q."/>
            <person name="Wongkham S."/>
            <person name="Teh B.T."/>
            <person name="Wongkham C."/>
            <person name="Intapan P.M."/>
            <person name="Maleewong W."/>
            <person name="Yang X."/>
            <person name="Hu M."/>
            <person name="Wang Z."/>
            <person name="Hofmann A."/>
            <person name="Sternberg P.W."/>
            <person name="Tan P."/>
            <person name="Wang J."/>
            <person name="Gasser R.B."/>
        </authorList>
    </citation>
    <scope>NUCLEOTIDE SEQUENCE [LARGE SCALE GENOMIC DNA]</scope>
</reference>
<feature type="region of interest" description="Disordered" evidence="1">
    <location>
        <begin position="408"/>
        <end position="433"/>
    </location>
</feature>
<dbReference type="Proteomes" id="UP000054324">
    <property type="component" value="Unassembled WGS sequence"/>
</dbReference>
<evidence type="ECO:0000256" key="1">
    <source>
        <dbReference type="SAM" id="MobiDB-lite"/>
    </source>
</evidence>
<dbReference type="OrthoDB" id="446809at2759"/>
<name>A0A074ZZE0_OPIVI</name>
<dbReference type="Gene3D" id="3.30.360.10">
    <property type="entry name" value="Dihydrodipicolinate Reductase, domain 2"/>
    <property type="match status" value="1"/>
</dbReference>
<dbReference type="AlphaFoldDB" id="A0A074ZZE0"/>
<gene>
    <name evidence="2" type="ORF">T265_10931</name>
</gene>
<protein>
    <submittedName>
        <fullName evidence="2">Uncharacterized protein</fullName>
    </submittedName>
</protein>
<dbReference type="CTD" id="20325099"/>
<dbReference type="RefSeq" id="XP_009175711.1">
    <property type="nucleotide sequence ID" value="XM_009177447.1"/>
</dbReference>
<sequence>MPKQSNISLLLCGLPSFYQQHILSAITSPQLHIHVCGFWSTKCIATPESLRDIPLVTKPFADLLQDKNTDIILLCVPPQTQYGILKSTLPMTETSVDRRHQFPAVILLPPVSPCYNTTVLSDSRNFIGVAMPFRLLPSVHCLHTHLKSSIDSLALNTARNPSNLPSHWSLGAVRSVHARLVATRPIQFGRYSWMCESGSMGGGLLNIYGASLIDTLFIITLGLRIVSVTCLARTFDTDLSADPKSIRRVSAEDYAVVVMELESSSSSDSRVGSTPVAMLCLSADLTTTIDPPTVPSHPADSLETKTDSFELRIELTGSSGRFLLPEGGDRVCWTPVQSIRSTQSISASAEHHNSLLVNDGDCHHLPPLAEVTEEGQLDEMIFHSVGVNKKPETSSRCSEETFFLPPKCQKGGQFEDGDSDYSPSTTASELKSPSSELFSPIGQAWNHWFAQLCTAVTASPPHQAMNSLMATPDHWGYIQRVLMAIDKAARLRCWVDPSTTASELKSPSSELFSPIGQAWNHWFAQLCTAVTASPPHQAMNSLMATPDHWGYIQRVLMAIDKAARLRCWVDVGTGERL</sequence>